<evidence type="ECO:0000256" key="11">
    <source>
        <dbReference type="PIRSR" id="PIRSR500134-3"/>
    </source>
</evidence>
<sequence>MKLAVIGTGYVGLVAGVCFAEAGNDVIGVDVNQEKLARLRAGEIPIYEPGLEHLFNRNTREERLIFTDDLAHAVAQSEIIFLALPTPPGAGGAADLKYVLGASRDIGKLLKEGAGYKIIVTKSTVPVGTVDKVRAAIAENAEAEFDVISNPEFLREGVAVEDFMKPDRVVIGIGAGSPDPARAEAMMRELYHSFLLSGNPLLVMDARSAEITKYAANSMLALRISFMNDIATLCEKCGADVDKVRLGIGVDSRIGRRFLFAGTGYGGSCFPKDVQALIATGQEHGAPQAILEATEAVNARQKTTLIPRIEAHFGADLTGKTFALWGLAFKPNTDDIREAPALEILDQLISRGASVVAYDPEAAIAVAKHLGDKYGEKLRFTPRHYEACDGADALVIATEWPKFREPDFHYLRELLNEPTIFDGRNVYELDTMRREKFNYYSIGRPIVKA</sequence>
<evidence type="ECO:0000256" key="6">
    <source>
        <dbReference type="ARBA" id="ARBA00023027"/>
    </source>
</evidence>
<accession>A0A2S8SU26</accession>
<feature type="binding site" evidence="11">
    <location>
        <position position="35"/>
    </location>
    <ligand>
        <name>NAD(+)</name>
        <dbReference type="ChEBI" id="CHEBI:57540"/>
    </ligand>
</feature>
<feature type="binding site" evidence="10">
    <location>
        <position position="213"/>
    </location>
    <ligand>
        <name>substrate</name>
    </ligand>
</feature>
<feature type="binding site" evidence="11">
    <location>
        <position position="156"/>
    </location>
    <ligand>
        <name>NAD(+)</name>
        <dbReference type="ChEBI" id="CHEBI:57540"/>
    </ligand>
</feature>
<dbReference type="PIRSF" id="PIRSF500134">
    <property type="entry name" value="UDPglc_DH_bac"/>
    <property type="match status" value="1"/>
</dbReference>
<gene>
    <name evidence="13" type="ORF">B1R32_106148</name>
</gene>
<evidence type="ECO:0000256" key="7">
    <source>
        <dbReference type="ARBA" id="ARBA00047473"/>
    </source>
</evidence>
<feature type="binding site" evidence="10">
    <location>
        <position position="330"/>
    </location>
    <ligand>
        <name>substrate</name>
    </ligand>
</feature>
<dbReference type="PIRSF" id="PIRSF000124">
    <property type="entry name" value="UDPglc_GDPman_dh"/>
    <property type="match status" value="1"/>
</dbReference>
<dbReference type="GO" id="GO:0051287">
    <property type="term" value="F:NAD binding"/>
    <property type="evidence" value="ECO:0007669"/>
    <property type="project" value="InterPro"/>
</dbReference>
<feature type="binding site" evidence="11">
    <location>
        <position position="337"/>
    </location>
    <ligand>
        <name>NAD(+)</name>
        <dbReference type="ChEBI" id="CHEBI:57540"/>
    </ligand>
</feature>
<feature type="binding site" evidence="11">
    <location>
        <position position="86"/>
    </location>
    <ligand>
        <name>NAD(+)</name>
        <dbReference type="ChEBI" id="CHEBI:57540"/>
    </ligand>
</feature>
<evidence type="ECO:0000256" key="4">
    <source>
        <dbReference type="ARBA" id="ARBA00015132"/>
    </source>
</evidence>
<feature type="binding site" evidence="11">
    <location>
        <position position="30"/>
    </location>
    <ligand>
        <name>NAD(+)</name>
        <dbReference type="ChEBI" id="CHEBI:57540"/>
    </ligand>
</feature>
<dbReference type="InterPro" id="IPR001732">
    <property type="entry name" value="UDP-Glc/GDP-Man_DH_N"/>
</dbReference>
<dbReference type="SUPFAM" id="SSF52413">
    <property type="entry name" value="UDP-glucose/GDP-mannose dehydrogenase C-terminal domain"/>
    <property type="match status" value="1"/>
</dbReference>
<comment type="similarity">
    <text evidence="2 8">Belongs to the UDP-glucose/GDP-mannose dehydrogenase family.</text>
</comment>
<dbReference type="InterPro" id="IPR014027">
    <property type="entry name" value="UDP-Glc/GDP-Man_DH_C"/>
</dbReference>
<dbReference type="Proteomes" id="UP000237684">
    <property type="component" value="Unassembled WGS sequence"/>
</dbReference>
<dbReference type="PANTHER" id="PTHR43750">
    <property type="entry name" value="UDP-GLUCOSE 6-DEHYDROGENASE TUAD"/>
    <property type="match status" value="1"/>
</dbReference>
<evidence type="ECO:0000256" key="3">
    <source>
        <dbReference type="ARBA" id="ARBA00012954"/>
    </source>
</evidence>
<dbReference type="SMART" id="SM00984">
    <property type="entry name" value="UDPG_MGDP_dh_C"/>
    <property type="match status" value="1"/>
</dbReference>
<dbReference type="PANTHER" id="PTHR43750:SF3">
    <property type="entry name" value="UDP-GLUCOSE 6-DEHYDROGENASE TUAD"/>
    <property type="match status" value="1"/>
</dbReference>
<dbReference type="SUPFAM" id="SSF51735">
    <property type="entry name" value="NAD(P)-binding Rossmann-fold domains"/>
    <property type="match status" value="1"/>
</dbReference>
<evidence type="ECO:0000256" key="9">
    <source>
        <dbReference type="PIRSR" id="PIRSR500134-1"/>
    </source>
</evidence>
<dbReference type="InterPro" id="IPR017476">
    <property type="entry name" value="UDP-Glc/GDP-Man"/>
</dbReference>
<evidence type="ECO:0000259" key="12">
    <source>
        <dbReference type="SMART" id="SM00984"/>
    </source>
</evidence>
<dbReference type="Pfam" id="PF03721">
    <property type="entry name" value="UDPG_MGDP_dh_N"/>
    <property type="match status" value="1"/>
</dbReference>
<evidence type="ECO:0000256" key="5">
    <source>
        <dbReference type="ARBA" id="ARBA00023002"/>
    </source>
</evidence>
<evidence type="ECO:0000313" key="13">
    <source>
        <dbReference type="EMBL" id="PQV64302.1"/>
    </source>
</evidence>
<dbReference type="InterPro" id="IPR036220">
    <property type="entry name" value="UDP-Glc/GDP-Man_DH_C_sf"/>
</dbReference>
<protein>
    <recommendedName>
        <fullName evidence="4 8">UDP-glucose 6-dehydrogenase</fullName>
        <ecNumber evidence="3 8">1.1.1.22</ecNumber>
    </recommendedName>
</protein>
<comment type="catalytic activity">
    <reaction evidence="7 8">
        <text>UDP-alpha-D-glucose + 2 NAD(+) + H2O = UDP-alpha-D-glucuronate + 2 NADH + 3 H(+)</text>
        <dbReference type="Rhea" id="RHEA:23596"/>
        <dbReference type="ChEBI" id="CHEBI:15377"/>
        <dbReference type="ChEBI" id="CHEBI:15378"/>
        <dbReference type="ChEBI" id="CHEBI:57540"/>
        <dbReference type="ChEBI" id="CHEBI:57945"/>
        <dbReference type="ChEBI" id="CHEBI:58052"/>
        <dbReference type="ChEBI" id="CHEBI:58885"/>
        <dbReference type="EC" id="1.1.1.22"/>
    </reaction>
</comment>
<dbReference type="UniPathway" id="UPA00038">
    <property type="reaction ID" value="UER00491"/>
</dbReference>
<dbReference type="GO" id="GO:0000271">
    <property type="term" value="P:polysaccharide biosynthetic process"/>
    <property type="evidence" value="ECO:0007669"/>
    <property type="project" value="InterPro"/>
</dbReference>
<evidence type="ECO:0000256" key="10">
    <source>
        <dbReference type="PIRSR" id="PIRSR500134-2"/>
    </source>
</evidence>
<dbReference type="AlphaFoldDB" id="A0A2S8SU26"/>
<dbReference type="Pfam" id="PF00984">
    <property type="entry name" value="UDPG_MGDP_dh"/>
    <property type="match status" value="1"/>
</dbReference>
<dbReference type="Gene3D" id="1.20.5.100">
    <property type="entry name" value="Cytochrome c1, transmembrane anchor, C-terminal"/>
    <property type="match status" value="1"/>
</dbReference>
<keyword evidence="14" id="KW-1185">Reference proteome</keyword>
<proteinExistence type="inferred from homology"/>
<dbReference type="Pfam" id="PF03720">
    <property type="entry name" value="UDPG_MGDP_dh_C"/>
    <property type="match status" value="1"/>
</dbReference>
<dbReference type="InterPro" id="IPR036291">
    <property type="entry name" value="NAD(P)-bd_dom_sf"/>
</dbReference>
<evidence type="ECO:0000256" key="2">
    <source>
        <dbReference type="ARBA" id="ARBA00006601"/>
    </source>
</evidence>
<dbReference type="NCBIfam" id="TIGR03026">
    <property type="entry name" value="NDP-sugDHase"/>
    <property type="match status" value="1"/>
</dbReference>
<comment type="pathway">
    <text evidence="1">Nucleotide-sugar biosynthesis; UDP-alpha-D-glucuronate biosynthesis; UDP-alpha-D-glucuronate from UDP-alpha-D-glucose: step 1/1.</text>
</comment>
<reference evidence="13 14" key="1">
    <citation type="journal article" date="2018" name="Syst. Appl. Microbiol.">
        <title>Abditibacterium utsteinense sp. nov., the first cultivated member of candidate phylum FBP, isolated from ice-free Antarctic soil samples.</title>
        <authorList>
            <person name="Tahon G."/>
            <person name="Tytgat B."/>
            <person name="Lebbe L."/>
            <person name="Carlier A."/>
            <person name="Willems A."/>
        </authorList>
    </citation>
    <scope>NUCLEOTIDE SEQUENCE [LARGE SCALE GENOMIC DNA]</scope>
    <source>
        <strain evidence="13 14">LMG 29911</strain>
    </source>
</reference>
<feature type="active site" description="Nucleophile" evidence="9">
    <location>
        <position position="269"/>
    </location>
</feature>
<dbReference type="InParanoid" id="A0A2S8SU26"/>
<name>A0A2S8SU26_9BACT</name>
<evidence type="ECO:0000256" key="8">
    <source>
        <dbReference type="PIRNR" id="PIRNR000124"/>
    </source>
</evidence>
<keyword evidence="6 8" id="KW-0520">NAD</keyword>
<dbReference type="GO" id="GO:0006065">
    <property type="term" value="P:UDP-glucuronate biosynthetic process"/>
    <property type="evidence" value="ECO:0007669"/>
    <property type="project" value="UniProtKB-UniPathway"/>
</dbReference>
<organism evidence="13 14">
    <name type="scientific">Abditibacterium utsteinense</name>
    <dbReference type="NCBI Taxonomy" id="1960156"/>
    <lineage>
        <taxon>Bacteria</taxon>
        <taxon>Pseudomonadati</taxon>
        <taxon>Abditibacteriota</taxon>
        <taxon>Abditibacteriia</taxon>
        <taxon>Abditibacteriales</taxon>
        <taxon>Abditibacteriaceae</taxon>
        <taxon>Abditibacterium</taxon>
    </lineage>
</organism>
<feature type="binding site" evidence="11">
    <location>
        <position position="124"/>
    </location>
    <ligand>
        <name>NAD(+)</name>
        <dbReference type="ChEBI" id="CHEBI:57540"/>
    </ligand>
</feature>
<evidence type="ECO:0000313" key="14">
    <source>
        <dbReference type="Proteomes" id="UP000237684"/>
    </source>
</evidence>
<dbReference type="OrthoDB" id="9803238at2"/>
<dbReference type="InterPro" id="IPR014026">
    <property type="entry name" value="UDP-Glc/GDP-Man_DH_dimer"/>
</dbReference>
<dbReference type="Gene3D" id="3.40.50.720">
    <property type="entry name" value="NAD(P)-binding Rossmann-like Domain"/>
    <property type="match status" value="2"/>
</dbReference>
<dbReference type="RefSeq" id="WP_105483431.1">
    <property type="nucleotide sequence ID" value="NZ_NIGF01000006.1"/>
</dbReference>
<dbReference type="GO" id="GO:0003979">
    <property type="term" value="F:UDP-glucose 6-dehydrogenase activity"/>
    <property type="evidence" value="ECO:0007669"/>
    <property type="project" value="UniProtKB-EC"/>
</dbReference>
<dbReference type="SUPFAM" id="SSF48179">
    <property type="entry name" value="6-phosphogluconate dehydrogenase C-terminal domain-like"/>
    <property type="match status" value="1"/>
</dbReference>
<comment type="caution">
    <text evidence="13">The sequence shown here is derived from an EMBL/GenBank/DDBJ whole genome shotgun (WGS) entry which is preliminary data.</text>
</comment>
<dbReference type="FunCoup" id="A0A2S8SU26">
    <property type="interactions" value="371"/>
</dbReference>
<feature type="binding site" evidence="10">
    <location>
        <begin position="258"/>
        <end position="262"/>
    </location>
    <ligand>
        <name>substrate</name>
    </ligand>
</feature>
<feature type="binding site" evidence="10">
    <location>
        <position position="266"/>
    </location>
    <ligand>
        <name>substrate</name>
    </ligand>
</feature>
<feature type="binding site" evidence="10">
    <location>
        <begin position="153"/>
        <end position="156"/>
    </location>
    <ligand>
        <name>substrate</name>
    </ligand>
</feature>
<dbReference type="EC" id="1.1.1.22" evidence="3 8"/>
<feature type="binding site" evidence="11">
    <location>
        <position position="272"/>
    </location>
    <ligand>
        <name>NAD(+)</name>
        <dbReference type="ChEBI" id="CHEBI:57540"/>
    </ligand>
</feature>
<dbReference type="InterPro" id="IPR008927">
    <property type="entry name" value="6-PGluconate_DH-like_C_sf"/>
</dbReference>
<dbReference type="InterPro" id="IPR028357">
    <property type="entry name" value="UDPglc_DH_bac"/>
</dbReference>
<keyword evidence="5 8" id="KW-0560">Oxidoreductase</keyword>
<evidence type="ECO:0000256" key="1">
    <source>
        <dbReference type="ARBA" id="ARBA00004701"/>
    </source>
</evidence>
<dbReference type="EMBL" id="NIGF01000006">
    <property type="protein sequence ID" value="PQV64302.1"/>
    <property type="molecule type" value="Genomic_DNA"/>
</dbReference>
<feature type="domain" description="UDP-glucose/GDP-mannose dehydrogenase C-terminal" evidence="12">
    <location>
        <begin position="323"/>
        <end position="429"/>
    </location>
</feature>